<gene>
    <name evidence="1" type="ORF">EHJ13_10410</name>
</gene>
<organism evidence="1 2">
    <name type="scientific">Cronobacter dublinensis</name>
    <dbReference type="NCBI Taxonomy" id="413497"/>
    <lineage>
        <taxon>Bacteria</taxon>
        <taxon>Pseudomonadati</taxon>
        <taxon>Pseudomonadota</taxon>
        <taxon>Gammaproteobacteria</taxon>
        <taxon>Enterobacterales</taxon>
        <taxon>Enterobacteriaceae</taxon>
        <taxon>Cronobacter</taxon>
    </lineage>
</organism>
<dbReference type="RefSeq" id="WP_134871926.1">
    <property type="nucleotide sequence ID" value="NZ_CP101591.1"/>
</dbReference>
<reference evidence="1" key="1">
    <citation type="submission" date="2018-11" db="EMBL/GenBank/DDBJ databases">
        <title>Genomics analysis of Putative Virulence Factors on Adhesion and Cytotoxicity for Cronobacter spp.</title>
        <authorList>
            <person name="Cui J."/>
        </authorList>
    </citation>
    <scope>NUCLEOTIDE SEQUENCE</scope>
    <source>
        <strain evidence="1">SD69</strain>
    </source>
</reference>
<dbReference type="Proteomes" id="UP000778262">
    <property type="component" value="Unassembled WGS sequence"/>
</dbReference>
<sequence length="88" mass="9588">MALFRGQLNLFLPGRRAAKRQADHKSSSGRNEITAASLTEYQAGVRFFDIALRLLPFGGQNLNAAPGHSLVPVFMFCPFLLSGVGDDH</sequence>
<proteinExistence type="predicted"/>
<dbReference type="EMBL" id="RPBY01000003">
    <property type="protein sequence ID" value="NCH87840.1"/>
    <property type="molecule type" value="Genomic_DNA"/>
</dbReference>
<dbReference type="AlphaFoldDB" id="A0A9Q4T4C7"/>
<evidence type="ECO:0000313" key="1">
    <source>
        <dbReference type="EMBL" id="NCH87840.1"/>
    </source>
</evidence>
<protein>
    <submittedName>
        <fullName evidence="1">Uncharacterized protein</fullName>
    </submittedName>
</protein>
<evidence type="ECO:0000313" key="2">
    <source>
        <dbReference type="Proteomes" id="UP000778262"/>
    </source>
</evidence>
<comment type="caution">
    <text evidence="1">The sequence shown here is derived from an EMBL/GenBank/DDBJ whole genome shotgun (WGS) entry which is preliminary data.</text>
</comment>
<accession>A0A9Q4T4C7</accession>
<name>A0A9Q4T4C7_9ENTR</name>